<dbReference type="InterPro" id="IPR050364">
    <property type="entry name" value="Cytochrome_P450_fung"/>
</dbReference>
<evidence type="ECO:0000256" key="13">
    <source>
        <dbReference type="ARBA" id="ARBA00023180"/>
    </source>
</evidence>
<dbReference type="GO" id="GO:0004497">
    <property type="term" value="F:monooxygenase activity"/>
    <property type="evidence" value="ECO:0007669"/>
    <property type="project" value="UniProtKB-KW"/>
</dbReference>
<keyword evidence="7 14" id="KW-0479">Metal-binding</keyword>
<keyword evidence="11" id="KW-0503">Monooxygenase</keyword>
<dbReference type="InterPro" id="IPR036396">
    <property type="entry name" value="Cyt_P450_sf"/>
</dbReference>
<evidence type="ECO:0000256" key="3">
    <source>
        <dbReference type="ARBA" id="ARBA00005179"/>
    </source>
</evidence>
<gene>
    <name evidence="15" type="ORF">K435DRAFT_724388</name>
</gene>
<evidence type="ECO:0000256" key="12">
    <source>
        <dbReference type="ARBA" id="ARBA00023136"/>
    </source>
</evidence>
<evidence type="ECO:0000313" key="15">
    <source>
        <dbReference type="EMBL" id="THU94672.1"/>
    </source>
</evidence>
<feature type="binding site" description="axial binding residue" evidence="14">
    <location>
        <position position="443"/>
    </location>
    <ligand>
        <name>heme</name>
        <dbReference type="ChEBI" id="CHEBI:30413"/>
    </ligand>
    <ligandPart>
        <name>Fe</name>
        <dbReference type="ChEBI" id="CHEBI:18248"/>
    </ligandPart>
</feature>
<dbReference type="InterPro" id="IPR001128">
    <property type="entry name" value="Cyt_P450"/>
</dbReference>
<evidence type="ECO:0000256" key="4">
    <source>
        <dbReference type="ARBA" id="ARBA00010617"/>
    </source>
</evidence>
<keyword evidence="8" id="KW-1133">Transmembrane helix</keyword>
<evidence type="ECO:0000256" key="11">
    <source>
        <dbReference type="ARBA" id="ARBA00023033"/>
    </source>
</evidence>
<keyword evidence="9" id="KW-0560">Oxidoreductase</keyword>
<evidence type="ECO:0000256" key="2">
    <source>
        <dbReference type="ARBA" id="ARBA00004167"/>
    </source>
</evidence>
<comment type="similarity">
    <text evidence="4">Belongs to the cytochrome P450 family.</text>
</comment>
<dbReference type="EMBL" id="ML179218">
    <property type="protein sequence ID" value="THU94672.1"/>
    <property type="molecule type" value="Genomic_DNA"/>
</dbReference>
<evidence type="ECO:0000313" key="16">
    <source>
        <dbReference type="Proteomes" id="UP000297245"/>
    </source>
</evidence>
<evidence type="ECO:0000256" key="9">
    <source>
        <dbReference type="ARBA" id="ARBA00023002"/>
    </source>
</evidence>
<evidence type="ECO:0000256" key="14">
    <source>
        <dbReference type="PIRSR" id="PIRSR602401-1"/>
    </source>
</evidence>
<dbReference type="PRINTS" id="PR00385">
    <property type="entry name" value="P450"/>
</dbReference>
<reference evidence="15 16" key="1">
    <citation type="journal article" date="2019" name="Nat. Ecol. Evol.">
        <title>Megaphylogeny resolves global patterns of mushroom evolution.</title>
        <authorList>
            <person name="Varga T."/>
            <person name="Krizsan K."/>
            <person name="Foldi C."/>
            <person name="Dima B."/>
            <person name="Sanchez-Garcia M."/>
            <person name="Sanchez-Ramirez S."/>
            <person name="Szollosi G.J."/>
            <person name="Szarkandi J.G."/>
            <person name="Papp V."/>
            <person name="Albert L."/>
            <person name="Andreopoulos W."/>
            <person name="Angelini C."/>
            <person name="Antonin V."/>
            <person name="Barry K.W."/>
            <person name="Bougher N.L."/>
            <person name="Buchanan P."/>
            <person name="Buyck B."/>
            <person name="Bense V."/>
            <person name="Catcheside P."/>
            <person name="Chovatia M."/>
            <person name="Cooper J."/>
            <person name="Damon W."/>
            <person name="Desjardin D."/>
            <person name="Finy P."/>
            <person name="Geml J."/>
            <person name="Haridas S."/>
            <person name="Hughes K."/>
            <person name="Justo A."/>
            <person name="Karasinski D."/>
            <person name="Kautmanova I."/>
            <person name="Kiss B."/>
            <person name="Kocsube S."/>
            <person name="Kotiranta H."/>
            <person name="LaButti K.M."/>
            <person name="Lechner B.E."/>
            <person name="Liimatainen K."/>
            <person name="Lipzen A."/>
            <person name="Lukacs Z."/>
            <person name="Mihaltcheva S."/>
            <person name="Morgado L.N."/>
            <person name="Niskanen T."/>
            <person name="Noordeloos M.E."/>
            <person name="Ohm R.A."/>
            <person name="Ortiz-Santana B."/>
            <person name="Ovrebo C."/>
            <person name="Racz N."/>
            <person name="Riley R."/>
            <person name="Savchenko A."/>
            <person name="Shiryaev A."/>
            <person name="Soop K."/>
            <person name="Spirin V."/>
            <person name="Szebenyi C."/>
            <person name="Tomsovsky M."/>
            <person name="Tulloss R.E."/>
            <person name="Uehling J."/>
            <person name="Grigoriev I.V."/>
            <person name="Vagvolgyi C."/>
            <person name="Papp T."/>
            <person name="Martin F.M."/>
            <person name="Miettinen O."/>
            <person name="Hibbett D.S."/>
            <person name="Nagy L.G."/>
        </authorList>
    </citation>
    <scope>NUCLEOTIDE SEQUENCE [LARGE SCALE GENOMIC DNA]</scope>
    <source>
        <strain evidence="15 16">CBS 962.96</strain>
    </source>
</reference>
<organism evidence="15 16">
    <name type="scientific">Dendrothele bispora (strain CBS 962.96)</name>
    <dbReference type="NCBI Taxonomy" id="1314807"/>
    <lineage>
        <taxon>Eukaryota</taxon>
        <taxon>Fungi</taxon>
        <taxon>Dikarya</taxon>
        <taxon>Basidiomycota</taxon>
        <taxon>Agaricomycotina</taxon>
        <taxon>Agaricomycetes</taxon>
        <taxon>Agaricomycetidae</taxon>
        <taxon>Agaricales</taxon>
        <taxon>Agaricales incertae sedis</taxon>
        <taxon>Dendrothele</taxon>
    </lineage>
</organism>
<keyword evidence="5 14" id="KW-0349">Heme</keyword>
<dbReference type="GO" id="GO:0016020">
    <property type="term" value="C:membrane"/>
    <property type="evidence" value="ECO:0007669"/>
    <property type="project" value="UniProtKB-SubCell"/>
</dbReference>
<keyword evidence="6" id="KW-0812">Transmembrane</keyword>
<dbReference type="OrthoDB" id="2789670at2759"/>
<proteinExistence type="inferred from homology"/>
<protein>
    <submittedName>
        <fullName evidence="15">Cytochrome P450</fullName>
    </submittedName>
</protein>
<evidence type="ECO:0000256" key="7">
    <source>
        <dbReference type="ARBA" id="ARBA00022723"/>
    </source>
</evidence>
<comment type="pathway">
    <text evidence="3">Secondary metabolite biosynthesis.</text>
</comment>
<accession>A0A4S8LY71</accession>
<dbReference type="AlphaFoldDB" id="A0A4S8LY71"/>
<dbReference type="GO" id="GO:0005506">
    <property type="term" value="F:iron ion binding"/>
    <property type="evidence" value="ECO:0007669"/>
    <property type="project" value="InterPro"/>
</dbReference>
<dbReference type="GO" id="GO:0020037">
    <property type="term" value="F:heme binding"/>
    <property type="evidence" value="ECO:0007669"/>
    <property type="project" value="InterPro"/>
</dbReference>
<dbReference type="Gene3D" id="1.10.630.10">
    <property type="entry name" value="Cytochrome P450"/>
    <property type="match status" value="1"/>
</dbReference>
<evidence type="ECO:0000256" key="5">
    <source>
        <dbReference type="ARBA" id="ARBA00022617"/>
    </source>
</evidence>
<dbReference type="InterPro" id="IPR002401">
    <property type="entry name" value="Cyt_P450_E_grp-I"/>
</dbReference>
<name>A0A4S8LY71_DENBC</name>
<comment type="subcellular location">
    <subcellularLocation>
        <location evidence="2">Membrane</location>
        <topology evidence="2">Single-pass membrane protein</topology>
    </subcellularLocation>
</comment>
<dbReference type="PANTHER" id="PTHR46300">
    <property type="entry name" value="P450, PUTATIVE (EUROFUNG)-RELATED-RELATED"/>
    <property type="match status" value="1"/>
</dbReference>
<dbReference type="Pfam" id="PF00067">
    <property type="entry name" value="p450"/>
    <property type="match status" value="1"/>
</dbReference>
<dbReference type="GO" id="GO:0016705">
    <property type="term" value="F:oxidoreductase activity, acting on paired donors, with incorporation or reduction of molecular oxygen"/>
    <property type="evidence" value="ECO:0007669"/>
    <property type="project" value="InterPro"/>
</dbReference>
<evidence type="ECO:0000256" key="6">
    <source>
        <dbReference type="ARBA" id="ARBA00022692"/>
    </source>
</evidence>
<evidence type="ECO:0000256" key="1">
    <source>
        <dbReference type="ARBA" id="ARBA00001971"/>
    </source>
</evidence>
<sequence length="520" mass="58104">MPSIAGFDVSPQALSLCLIGFSTIAIVNYYQSPWRKLPPGPKGLPLIGNALQLGKQQWLTFTEWRKEFGDVIYLNGAGQPLILLNSHKVATDLLDGHASKTSARPGNYVADLLTGNLVIVFLGYTDVWRRMRKASHEGFNKAVVHRYHPFQFRESVLLTSALAAKPTDWDRHLRRSAASSVMSVVYATPPVEENDPSVKNVNDHVNRLTRANLPGAHFVQFIPWLRYVPASLASWKRNALSWHNHDSIMFGNLLKTVRDDVAKGTAKPSFATSLIEDQGRNNLSEPENAWLAGTMYAAGAETTAGAMSWYMLAMLAYPETQKRAQAELDSIVGRSRLPTFSDFDHLPYIRALVKEVLRWRPVDPVGLPHRTTEDDWYEGRFIPKGSVLIPNVWCMNRDPDVYGPDAHHFNPERHLDKNGKLAPATPNTKDESHVSYGFGRRICVGRNVGNNSLFINIAIMLWTLKLERPTGPDGKAVPLDVDGCIEDGLVVRPVPFDIKITPRFPEALAILAQEKEGLEY</sequence>
<comment type="cofactor">
    <cofactor evidence="1 14">
        <name>heme</name>
        <dbReference type="ChEBI" id="CHEBI:30413"/>
    </cofactor>
</comment>
<keyword evidence="10 14" id="KW-0408">Iron</keyword>
<dbReference type="Proteomes" id="UP000297245">
    <property type="component" value="Unassembled WGS sequence"/>
</dbReference>
<keyword evidence="12" id="KW-0472">Membrane</keyword>
<evidence type="ECO:0000256" key="8">
    <source>
        <dbReference type="ARBA" id="ARBA00022989"/>
    </source>
</evidence>
<dbReference type="SUPFAM" id="SSF48264">
    <property type="entry name" value="Cytochrome P450"/>
    <property type="match status" value="1"/>
</dbReference>
<keyword evidence="13" id="KW-0325">Glycoprotein</keyword>
<dbReference type="PANTHER" id="PTHR46300:SF2">
    <property type="entry name" value="CYTOCHROME P450 MONOOXYGENASE ALNH-RELATED"/>
    <property type="match status" value="1"/>
</dbReference>
<evidence type="ECO:0000256" key="10">
    <source>
        <dbReference type="ARBA" id="ARBA00023004"/>
    </source>
</evidence>
<dbReference type="CDD" id="cd11065">
    <property type="entry name" value="CYP64-like"/>
    <property type="match status" value="1"/>
</dbReference>
<dbReference type="PRINTS" id="PR00463">
    <property type="entry name" value="EP450I"/>
</dbReference>
<keyword evidence="16" id="KW-1185">Reference proteome</keyword>